<reference evidence="2" key="1">
    <citation type="submission" date="2020-08" db="EMBL/GenBank/DDBJ databases">
        <authorList>
            <person name="Hu Y."/>
            <person name="Nguyen S.V."/>
            <person name="Li F."/>
            <person name="Fanning S."/>
        </authorList>
    </citation>
    <scope>NUCLEOTIDE SEQUENCE</scope>
    <source>
        <strain evidence="2">SYSU D8009</strain>
    </source>
</reference>
<dbReference type="PANTHER" id="PTHR35807">
    <property type="entry name" value="TRANSCRIPTIONAL REGULATOR REDD-RELATED"/>
    <property type="match status" value="1"/>
</dbReference>
<feature type="domain" description="Bacterial transcriptional activator" evidence="1">
    <location>
        <begin position="98"/>
        <end position="232"/>
    </location>
</feature>
<gene>
    <name evidence="2" type="ORF">H7965_21500</name>
</gene>
<accession>A0A9X0R1Q7</accession>
<protein>
    <submittedName>
        <fullName evidence="2">Winged helix-turn-helix domain-containing protein</fullName>
    </submittedName>
</protein>
<dbReference type="Gene3D" id="1.25.40.10">
    <property type="entry name" value="Tetratricopeptide repeat domain"/>
    <property type="match status" value="2"/>
</dbReference>
<name>A0A9X0R1Q7_9PROT</name>
<evidence type="ECO:0000313" key="3">
    <source>
        <dbReference type="Proteomes" id="UP000600101"/>
    </source>
</evidence>
<dbReference type="Gene3D" id="1.10.10.10">
    <property type="entry name" value="Winged helix-like DNA-binding domain superfamily/Winged helix DNA-binding domain"/>
    <property type="match status" value="1"/>
</dbReference>
<dbReference type="InterPro" id="IPR051677">
    <property type="entry name" value="AfsR-DnrI-RedD_regulator"/>
</dbReference>
<comment type="caution">
    <text evidence="2">The sequence shown here is derived from an EMBL/GenBank/DDBJ whole genome shotgun (WGS) entry which is preliminary data.</text>
</comment>
<dbReference type="EMBL" id="JACOMF010000037">
    <property type="protein sequence ID" value="MBC4017884.1"/>
    <property type="molecule type" value="Genomic_DNA"/>
</dbReference>
<dbReference type="InterPro" id="IPR019734">
    <property type="entry name" value="TPR_rpt"/>
</dbReference>
<keyword evidence="3" id="KW-1185">Reference proteome</keyword>
<dbReference type="InterPro" id="IPR036388">
    <property type="entry name" value="WH-like_DNA-bd_sf"/>
</dbReference>
<evidence type="ECO:0000313" key="2">
    <source>
        <dbReference type="EMBL" id="MBC4017884.1"/>
    </source>
</evidence>
<evidence type="ECO:0000259" key="1">
    <source>
        <dbReference type="SMART" id="SM01043"/>
    </source>
</evidence>
<dbReference type="Proteomes" id="UP000600101">
    <property type="component" value="Unassembled WGS sequence"/>
</dbReference>
<dbReference type="AlphaFoldDB" id="A0A9X0R1Q7"/>
<dbReference type="InterPro" id="IPR011990">
    <property type="entry name" value="TPR-like_helical_dom_sf"/>
</dbReference>
<dbReference type="SMART" id="SM01043">
    <property type="entry name" value="BTAD"/>
    <property type="match status" value="1"/>
</dbReference>
<dbReference type="GO" id="GO:0003677">
    <property type="term" value="F:DNA binding"/>
    <property type="evidence" value="ECO:0007669"/>
    <property type="project" value="InterPro"/>
</dbReference>
<dbReference type="SUPFAM" id="SSF48452">
    <property type="entry name" value="TPR-like"/>
    <property type="match status" value="2"/>
</dbReference>
<dbReference type="GO" id="GO:0006355">
    <property type="term" value="P:regulation of DNA-templated transcription"/>
    <property type="evidence" value="ECO:0007669"/>
    <property type="project" value="InterPro"/>
</dbReference>
<dbReference type="InterPro" id="IPR016032">
    <property type="entry name" value="Sig_transdc_resp-reg_C-effctor"/>
</dbReference>
<sequence>MLRIRMLGGFSAECAGRPVRFSTRKVAALLALLTLRPGAHMSRARLAAMLWPESAEGAARTSLRQGLATLRRDLGDAEDGLIRAAGDAIIIPAELVECDVSALEAALAASGRIGDVAVLFAGDLLDGLDAGAEPFEDWRRAEAARLRDRVTGALTAALACAGSDERSIALAEALLALEPAAEEAHQALMRVHLARGALGAAMRQYERCRAALARELGVVSSPETEALHRRIRAPRHVQEDSGPTLAVLPFTDLSMDPGQAWFARAFAEDLTAELGRFSVLRVIATASVLAVRPHAASPKEVAERLGARYLLTGSVRRGGAQVRLVADLTDVLDERHLWSQRLDLSPERMQAAADELVAAVAGTLVKRLEQDLVQEARAKPAADLRAWECWLRGLSLLRTGAPEHQGNAEALFRRALALDPGFARAEAGLSLAHFNEWSCMAWDRWAERERGAYTHALRAVELDPADALAHFILGRVLLYRRNFAKGEHHLARAEALNPNDADMQTQLALTHCVLGQPERGREAAALAARLNPFHDDWYYAYAAMPEFCLGDYEAALALAQRAPEIAADMDAYRAASEAHLGHMVEARKALDRFRARFRERITFGRDPRPDEPARWLAHVNPFARQEDLARLLGGVRLAGLDVPDDLLRGVPHPSPAGTAAPVST</sequence>
<dbReference type="RefSeq" id="WP_186772641.1">
    <property type="nucleotide sequence ID" value="NZ_JACOMF010000037.1"/>
</dbReference>
<dbReference type="Pfam" id="PF03704">
    <property type="entry name" value="BTAD"/>
    <property type="match status" value="1"/>
</dbReference>
<dbReference type="InterPro" id="IPR005158">
    <property type="entry name" value="BTAD"/>
</dbReference>
<proteinExistence type="predicted"/>
<dbReference type="SUPFAM" id="SSF46894">
    <property type="entry name" value="C-terminal effector domain of the bipartite response regulators"/>
    <property type="match status" value="1"/>
</dbReference>
<dbReference type="SMART" id="SM00028">
    <property type="entry name" value="TPR"/>
    <property type="match status" value="3"/>
</dbReference>
<organism evidence="2 3">
    <name type="scientific">Siccirubricoccus deserti</name>
    <dbReference type="NCBI Taxonomy" id="2013562"/>
    <lineage>
        <taxon>Bacteria</taxon>
        <taxon>Pseudomonadati</taxon>
        <taxon>Pseudomonadota</taxon>
        <taxon>Alphaproteobacteria</taxon>
        <taxon>Acetobacterales</taxon>
        <taxon>Roseomonadaceae</taxon>
        <taxon>Siccirubricoccus</taxon>
    </lineage>
</organism>